<name>A0A2K1Q898_9GAMM</name>
<keyword evidence="4" id="KW-1134">Transmembrane beta strand</keyword>
<dbReference type="RefSeq" id="WP_103060295.1">
    <property type="nucleotide sequence ID" value="NZ_BSOF01000005.1"/>
</dbReference>
<dbReference type="InterPro" id="IPR010130">
    <property type="entry name" value="T1SS_OMP_TolC"/>
</dbReference>
<keyword evidence="9" id="KW-1185">Reference proteome</keyword>
<evidence type="ECO:0000313" key="8">
    <source>
        <dbReference type="EMBL" id="PNS11260.1"/>
    </source>
</evidence>
<evidence type="ECO:0000256" key="2">
    <source>
        <dbReference type="ARBA" id="ARBA00007613"/>
    </source>
</evidence>
<dbReference type="SUPFAM" id="SSF56954">
    <property type="entry name" value="Outer membrane efflux proteins (OEP)"/>
    <property type="match status" value="1"/>
</dbReference>
<evidence type="ECO:0000256" key="6">
    <source>
        <dbReference type="ARBA" id="ARBA00023136"/>
    </source>
</evidence>
<dbReference type="OrthoDB" id="9813458at2"/>
<dbReference type="EMBL" id="NWUO01000009">
    <property type="protein sequence ID" value="PNS11260.1"/>
    <property type="molecule type" value="Genomic_DNA"/>
</dbReference>
<evidence type="ECO:0000256" key="5">
    <source>
        <dbReference type="ARBA" id="ARBA00022692"/>
    </source>
</evidence>
<evidence type="ECO:0000256" key="1">
    <source>
        <dbReference type="ARBA" id="ARBA00004442"/>
    </source>
</evidence>
<gene>
    <name evidence="8" type="ORF">COO59_13420</name>
</gene>
<evidence type="ECO:0000313" key="9">
    <source>
        <dbReference type="Proteomes" id="UP000236345"/>
    </source>
</evidence>
<evidence type="ECO:0000256" key="3">
    <source>
        <dbReference type="ARBA" id="ARBA00022448"/>
    </source>
</evidence>
<dbReference type="InterPro" id="IPR051906">
    <property type="entry name" value="TolC-like"/>
</dbReference>
<reference evidence="9" key="1">
    <citation type="submission" date="2017-09" db="EMBL/GenBank/DDBJ databases">
        <authorList>
            <person name="Palmer M."/>
            <person name="Steenkamp E.T."/>
            <person name="Coetzee M.P."/>
            <person name="Avontuur J.R."/>
            <person name="Van Zyl E."/>
            <person name="Chan W.-Y."/>
            <person name="Blom J."/>
            <person name="Venter S.N."/>
        </authorList>
    </citation>
    <scope>NUCLEOTIDE SEQUENCE [LARGE SCALE GENOMIC DNA]</scope>
    <source>
        <strain evidence="9">QC88-366</strain>
    </source>
</reference>
<dbReference type="GO" id="GO:0015288">
    <property type="term" value="F:porin activity"/>
    <property type="evidence" value="ECO:0007669"/>
    <property type="project" value="TreeGrafter"/>
</dbReference>
<dbReference type="InterPro" id="IPR003423">
    <property type="entry name" value="OMP_efflux"/>
</dbReference>
<accession>A0A2K1Q898</accession>
<dbReference type="GO" id="GO:0009279">
    <property type="term" value="C:cell outer membrane"/>
    <property type="evidence" value="ECO:0007669"/>
    <property type="project" value="UniProtKB-SubCell"/>
</dbReference>
<evidence type="ECO:0000256" key="7">
    <source>
        <dbReference type="ARBA" id="ARBA00023237"/>
    </source>
</evidence>
<dbReference type="AlphaFoldDB" id="A0A2K1Q898"/>
<protein>
    <submittedName>
        <fullName evidence="8">Anibiotic ABC transporter</fullName>
    </submittedName>
</protein>
<dbReference type="Proteomes" id="UP000236345">
    <property type="component" value="Unassembled WGS sequence"/>
</dbReference>
<keyword evidence="3" id="KW-0813">Transport</keyword>
<keyword evidence="5" id="KW-0812">Transmembrane</keyword>
<dbReference type="PANTHER" id="PTHR30026">
    <property type="entry name" value="OUTER MEMBRANE PROTEIN TOLC"/>
    <property type="match status" value="1"/>
</dbReference>
<keyword evidence="6" id="KW-0472">Membrane</keyword>
<keyword evidence="7" id="KW-0998">Cell outer membrane</keyword>
<dbReference type="PANTHER" id="PTHR30026:SF20">
    <property type="entry name" value="OUTER MEMBRANE PROTEIN TOLC"/>
    <property type="match status" value="1"/>
</dbReference>
<dbReference type="Pfam" id="PF02321">
    <property type="entry name" value="OEP"/>
    <property type="match status" value="2"/>
</dbReference>
<dbReference type="GO" id="GO:1990281">
    <property type="term" value="C:efflux pump complex"/>
    <property type="evidence" value="ECO:0007669"/>
    <property type="project" value="TreeGrafter"/>
</dbReference>
<organism evidence="8 9">
    <name type="scientific">Mixta theicola</name>
    <dbReference type="NCBI Taxonomy" id="1458355"/>
    <lineage>
        <taxon>Bacteria</taxon>
        <taxon>Pseudomonadati</taxon>
        <taxon>Pseudomonadota</taxon>
        <taxon>Gammaproteobacteria</taxon>
        <taxon>Enterobacterales</taxon>
        <taxon>Erwiniaceae</taxon>
        <taxon>Mixta</taxon>
    </lineage>
</organism>
<proteinExistence type="inferred from homology"/>
<dbReference type="GO" id="GO:0015562">
    <property type="term" value="F:efflux transmembrane transporter activity"/>
    <property type="evidence" value="ECO:0007669"/>
    <property type="project" value="InterPro"/>
</dbReference>
<comment type="caution">
    <text evidence="8">The sequence shown here is derived from an EMBL/GenBank/DDBJ whole genome shotgun (WGS) entry which is preliminary data.</text>
</comment>
<comment type="similarity">
    <text evidence="2">Belongs to the outer membrane factor (OMF) (TC 1.B.17) family.</text>
</comment>
<comment type="subcellular location">
    <subcellularLocation>
        <location evidence="1">Cell outer membrane</location>
    </subcellularLocation>
</comment>
<evidence type="ECO:0000256" key="4">
    <source>
        <dbReference type="ARBA" id="ARBA00022452"/>
    </source>
</evidence>
<sequence>MHSRKVNAFITAFFSALIIIPGSGHSLTLQEAVLAASVYDSEISAARNAQRADSQKRLQGFASLLPVVSLNGSYTKQDQPKATYAAGVTRHNYSLNLTQPLFDIAKYAAWKRGDAIANYADVALMLAEQKLITSVAEAYFHVIYQREVLTSAINAKSAYGKQLNQTQVALQVGEGTRLERDEAQANYDRAVADEIAAKNDLEEAGMIFSRLTGRNPDEIQPIALSCVMRFPVSDDFKALQQQAGQHNLQVRAALFQLEQTKADLIAAHGAHLPVVTLQAGYGTNWSKAEDSNILDTVFGTTSKTRSSSIGINVSIPLFAGGSQISQSIEAVRRREQGRDLLEDARRKARQETQSAWLKLKNGQSQYLAEKKALASAKNKVNSTSYGRKVGLRTIIDELNAEQEYYKTLQTLAKVQYDYLNARLKLSMETGELDYSRLAQYRCAADNKTPRLIKQGR</sequence>
<dbReference type="Gene3D" id="1.20.1600.10">
    <property type="entry name" value="Outer membrane efflux proteins (OEP)"/>
    <property type="match status" value="1"/>
</dbReference>
<dbReference type="NCBIfam" id="TIGR01844">
    <property type="entry name" value="type_I_sec_TolC"/>
    <property type="match status" value="1"/>
</dbReference>